<dbReference type="InterPro" id="IPR013087">
    <property type="entry name" value="Znf_C2H2_type"/>
</dbReference>
<dbReference type="Proteomes" id="UP001215956">
    <property type="component" value="Unassembled WGS sequence"/>
</dbReference>
<comment type="caution">
    <text evidence="2">The sequence shown here is derived from an EMBL/GenBank/DDBJ whole genome shotgun (WGS) entry which is preliminary data.</text>
</comment>
<dbReference type="PROSITE" id="PS00028">
    <property type="entry name" value="ZINC_FINGER_C2H2_1"/>
    <property type="match status" value="1"/>
</dbReference>
<dbReference type="SMART" id="SM00355">
    <property type="entry name" value="ZnF_C2H2"/>
    <property type="match status" value="1"/>
</dbReference>
<dbReference type="PROSITE" id="PS50157">
    <property type="entry name" value="ZINC_FINGER_C2H2_2"/>
    <property type="match status" value="1"/>
</dbReference>
<sequence>MAEEEKGFKCPMCGETFSTKEEFEKHKKEHKK</sequence>
<dbReference type="Gene3D" id="3.30.160.60">
    <property type="entry name" value="Classic Zinc Finger"/>
    <property type="match status" value="1"/>
</dbReference>
<protein>
    <submittedName>
        <fullName evidence="2">C2H2-type zinc finger protein</fullName>
    </submittedName>
</protein>
<organism evidence="2 3">
    <name type="scientific">Candidatus Methanocrinis alkalitolerans</name>
    <dbReference type="NCBI Taxonomy" id="3033395"/>
    <lineage>
        <taxon>Archaea</taxon>
        <taxon>Methanobacteriati</taxon>
        <taxon>Methanobacteriota</taxon>
        <taxon>Stenosarchaea group</taxon>
        <taxon>Methanomicrobia</taxon>
        <taxon>Methanotrichales</taxon>
        <taxon>Methanotrichaceae</taxon>
        <taxon>Methanocrinis</taxon>
    </lineage>
</organism>
<evidence type="ECO:0000313" key="2">
    <source>
        <dbReference type="EMBL" id="MDF0593109.1"/>
    </source>
</evidence>
<evidence type="ECO:0000313" key="3">
    <source>
        <dbReference type="Proteomes" id="UP001215956"/>
    </source>
</evidence>
<keyword evidence="3" id="KW-1185">Reference proteome</keyword>
<evidence type="ECO:0000259" key="1">
    <source>
        <dbReference type="PROSITE" id="PS50157"/>
    </source>
</evidence>
<name>A0ABT5XEH0_9EURY</name>
<dbReference type="Pfam" id="PF00096">
    <property type="entry name" value="zf-C2H2"/>
    <property type="match status" value="1"/>
</dbReference>
<dbReference type="SUPFAM" id="SSF57667">
    <property type="entry name" value="beta-beta-alpha zinc fingers"/>
    <property type="match status" value="1"/>
</dbReference>
<gene>
    <name evidence="2" type="ORF">P0O24_05875</name>
</gene>
<dbReference type="EMBL" id="JARFPL010000014">
    <property type="protein sequence ID" value="MDF0593109.1"/>
    <property type="molecule type" value="Genomic_DNA"/>
</dbReference>
<dbReference type="RefSeq" id="WP_316968815.1">
    <property type="nucleotide sequence ID" value="NZ_JARFPL010000014.1"/>
</dbReference>
<dbReference type="InterPro" id="IPR036236">
    <property type="entry name" value="Znf_C2H2_sf"/>
</dbReference>
<accession>A0ABT5XEH0</accession>
<proteinExistence type="predicted"/>
<feature type="domain" description="C2H2-type" evidence="1">
    <location>
        <begin position="8"/>
        <end position="32"/>
    </location>
</feature>
<reference evidence="2 3" key="1">
    <citation type="submission" date="2023-03" db="EMBL/GenBank/DDBJ databases">
        <title>Whole genome sequencing of Methanotrichaceae archaeon M04Ac.</title>
        <authorList>
            <person name="Khomyakova M.A."/>
            <person name="Merkel A.Y."/>
            <person name="Slobodkin A.I."/>
        </authorList>
    </citation>
    <scope>NUCLEOTIDE SEQUENCE [LARGE SCALE GENOMIC DNA]</scope>
    <source>
        <strain evidence="2 3">M04Ac</strain>
    </source>
</reference>